<reference evidence="2" key="1">
    <citation type="submission" date="2022-05" db="EMBL/GenBank/DDBJ databases">
        <authorList>
            <person name="Pankratov T."/>
        </authorList>
    </citation>
    <scope>NUCLEOTIDE SEQUENCE</scope>
    <source>
        <strain evidence="2">BP6-180914</strain>
    </source>
</reference>
<dbReference type="Gene3D" id="3.30.300.130">
    <property type="entry name" value="Fe-S cluster assembly (FSCA)"/>
    <property type="match status" value="1"/>
</dbReference>
<evidence type="ECO:0000313" key="2">
    <source>
        <dbReference type="EMBL" id="MCW6508857.1"/>
    </source>
</evidence>
<protein>
    <submittedName>
        <fullName evidence="2">Iron-sulfur cluster assembly protein</fullName>
    </submittedName>
</protein>
<evidence type="ECO:0000259" key="1">
    <source>
        <dbReference type="Pfam" id="PF01883"/>
    </source>
</evidence>
<dbReference type="InterPro" id="IPR034904">
    <property type="entry name" value="FSCA_dom_sf"/>
</dbReference>
<dbReference type="InterPro" id="IPR002744">
    <property type="entry name" value="MIP18-like"/>
</dbReference>
<sequence length="257" mass="28518">MPGHQRTAREAEVWAQLDGVSDPELDEPVTDLQFVTSVTVDAENRVAVAFRLPTYWCAANFSFLMADDMRAAVVALPWVRSVEVRLGEHMYADTINAGLAKGLSFEDTFGAEADGNLDDIRRTFLRKAFQRRQAALIDHLVKAGFALSWIAVVTIAGLKAITFEPEASKLVRRYFERRAVVGPMRDEAFAFIDVDGARLQPETLLVYLRNLRRVGINAEFNSALCKGLLAARFDTDTPFVPPRQRTPATVSSATGCH</sequence>
<dbReference type="SUPFAM" id="SSF117916">
    <property type="entry name" value="Fe-S cluster assembly (FSCA) domain-like"/>
    <property type="match status" value="1"/>
</dbReference>
<dbReference type="EMBL" id="JAMOIM010000007">
    <property type="protein sequence ID" value="MCW6508857.1"/>
    <property type="molecule type" value="Genomic_DNA"/>
</dbReference>
<dbReference type="RefSeq" id="WP_282585223.1">
    <property type="nucleotide sequence ID" value="NZ_JAMOIM010000007.1"/>
</dbReference>
<evidence type="ECO:0000313" key="3">
    <source>
        <dbReference type="Proteomes" id="UP001165667"/>
    </source>
</evidence>
<gene>
    <name evidence="2" type="ORF">M8523_12585</name>
</gene>
<name>A0AA41YX91_9HYPH</name>
<accession>A0AA41YX91</accession>
<keyword evidence="3" id="KW-1185">Reference proteome</keyword>
<dbReference type="Pfam" id="PF01883">
    <property type="entry name" value="FeS_assembly_P"/>
    <property type="match status" value="1"/>
</dbReference>
<organism evidence="2 3">
    <name type="scientific">Lichenifustis flavocetrariae</name>
    <dbReference type="NCBI Taxonomy" id="2949735"/>
    <lineage>
        <taxon>Bacteria</taxon>
        <taxon>Pseudomonadati</taxon>
        <taxon>Pseudomonadota</taxon>
        <taxon>Alphaproteobacteria</taxon>
        <taxon>Hyphomicrobiales</taxon>
        <taxon>Lichenihabitantaceae</taxon>
        <taxon>Lichenifustis</taxon>
    </lineage>
</organism>
<feature type="domain" description="MIP18 family-like" evidence="1">
    <location>
        <begin position="10"/>
        <end position="84"/>
    </location>
</feature>
<dbReference type="AlphaFoldDB" id="A0AA41YX91"/>
<comment type="caution">
    <text evidence="2">The sequence shown here is derived from an EMBL/GenBank/DDBJ whole genome shotgun (WGS) entry which is preliminary data.</text>
</comment>
<proteinExistence type="predicted"/>
<dbReference type="Proteomes" id="UP001165667">
    <property type="component" value="Unassembled WGS sequence"/>
</dbReference>